<dbReference type="GO" id="GO:0071973">
    <property type="term" value="P:bacterial-type flagellum-dependent cell motility"/>
    <property type="evidence" value="ECO:0007669"/>
    <property type="project" value="InterPro"/>
</dbReference>
<keyword evidence="5" id="KW-0574">Periplasm</keyword>
<keyword evidence="10" id="KW-0969">Cilium</keyword>
<dbReference type="PANTHER" id="PTHR30381">
    <property type="entry name" value="FLAGELLAR P-RING PERIPLASMIC PROTEIN FLGI"/>
    <property type="match status" value="1"/>
</dbReference>
<evidence type="ECO:0000256" key="1">
    <source>
        <dbReference type="ARBA" id="ARBA00002591"/>
    </source>
</evidence>
<organism evidence="10 11">
    <name type="scientific">Parerythrobacter jejuensis</name>
    <dbReference type="NCBI Taxonomy" id="795812"/>
    <lineage>
        <taxon>Bacteria</taxon>
        <taxon>Pseudomonadati</taxon>
        <taxon>Pseudomonadota</taxon>
        <taxon>Alphaproteobacteria</taxon>
        <taxon>Sphingomonadales</taxon>
        <taxon>Erythrobacteraceae</taxon>
        <taxon>Parerythrobacter</taxon>
    </lineage>
</organism>
<evidence type="ECO:0000256" key="5">
    <source>
        <dbReference type="ARBA" id="ARBA00022764"/>
    </source>
</evidence>
<dbReference type="InterPro" id="IPR001782">
    <property type="entry name" value="Flag_FlgI"/>
</dbReference>
<comment type="function">
    <text evidence="1 8">Assembles around the rod to form the L-ring and probably protects the motor/basal body from shearing forces during rotation.</text>
</comment>
<dbReference type="Pfam" id="PF02119">
    <property type="entry name" value="FlgI"/>
    <property type="match status" value="1"/>
</dbReference>
<evidence type="ECO:0000256" key="8">
    <source>
        <dbReference type="HAMAP-Rule" id="MF_00416"/>
    </source>
</evidence>
<evidence type="ECO:0000313" key="9">
    <source>
        <dbReference type="EMBL" id="MXP30564.1"/>
    </source>
</evidence>
<dbReference type="AlphaFoldDB" id="A0A845AUQ5"/>
<accession>A0A845AUQ5</accession>
<dbReference type="NCBIfam" id="NF003676">
    <property type="entry name" value="PRK05303.1"/>
    <property type="match status" value="1"/>
</dbReference>
<evidence type="ECO:0000313" key="11">
    <source>
        <dbReference type="Proteomes" id="UP000446786"/>
    </source>
</evidence>
<evidence type="ECO:0000313" key="10">
    <source>
        <dbReference type="EMBL" id="MXP33324.1"/>
    </source>
</evidence>
<dbReference type="OrthoDB" id="9786431at2"/>
<sequence length="372" mass="39167" precursor="true">MMRLLAALFLALATLVPSTAALAQEVPLKGLGRFDGWRENSLIGYGLVTGLAGTGDTRRSEVTRQALRNVLSRLGTTVTEDQINSRNVAVVIVTATLPPSANPGDRIDAVVSSIGDARSLAGGTLLMTPLIGPNQQPYALAQGSLTVGGYAFEAELERQQRNFPTTGVLPDGATVEFPVDAQILKENGEISFLLSEASFTTAERIAQAVNASQGRQLAYVKNADEVVIRYGGSPALLSAFVSRLENLRVEPDTIPRIVINERTGTIVAGTDVRISSVVVSQGDIKVTVTSDNTASQPSFISGFANDVSSLIVTNTDLEVEEGTNDTVATFPNTTVGSLVQGLARGKVGTRRIISILQAIKAAGALHAEIIVQ</sequence>
<dbReference type="EMBL" id="WTYE01000001">
    <property type="protein sequence ID" value="MXP30564.1"/>
    <property type="molecule type" value="Genomic_DNA"/>
</dbReference>
<dbReference type="Proteomes" id="UP000446786">
    <property type="component" value="Unassembled WGS sequence"/>
</dbReference>
<comment type="similarity">
    <text evidence="8">Belongs to the FlgI family.</text>
</comment>
<feature type="signal peptide" evidence="8">
    <location>
        <begin position="1"/>
        <end position="23"/>
    </location>
</feature>
<keyword evidence="10" id="KW-0282">Flagellum</keyword>
<keyword evidence="4 8" id="KW-0732">Signal</keyword>
<dbReference type="GO" id="GO:0009428">
    <property type="term" value="C:bacterial-type flagellum basal body, distal rod, P ring"/>
    <property type="evidence" value="ECO:0007669"/>
    <property type="project" value="InterPro"/>
</dbReference>
<dbReference type="RefSeq" id="WP_160778096.1">
    <property type="nucleotide sequence ID" value="NZ_BAAAZF010000001.1"/>
</dbReference>
<evidence type="ECO:0000256" key="7">
    <source>
        <dbReference type="ARBA" id="ARBA00032344"/>
    </source>
</evidence>
<feature type="chain" id="PRO_5044510439" description="Flagellar P-ring protein" evidence="8">
    <location>
        <begin position="24"/>
        <end position="372"/>
    </location>
</feature>
<comment type="subunit">
    <text evidence="8">The basal body constitutes a major portion of the flagellar organelle and consists of four rings (L,P,S, and M) mounted on a central rod.</text>
</comment>
<dbReference type="PRINTS" id="PR01010">
    <property type="entry name" value="FLGPRINGFLGI"/>
</dbReference>
<dbReference type="PANTHER" id="PTHR30381:SF0">
    <property type="entry name" value="FLAGELLAR P-RING PROTEIN"/>
    <property type="match status" value="1"/>
</dbReference>
<comment type="caution">
    <text evidence="10">The sequence shown here is derived from an EMBL/GenBank/DDBJ whole genome shotgun (WGS) entry which is preliminary data.</text>
</comment>
<protein>
    <recommendedName>
        <fullName evidence="3 8">Flagellar P-ring protein</fullName>
    </recommendedName>
    <alternativeName>
        <fullName evidence="7 8">Basal body P-ring protein</fullName>
    </alternativeName>
</protein>
<keyword evidence="10" id="KW-0966">Cell projection</keyword>
<name>A0A845AUQ5_9SPHN</name>
<dbReference type="GO" id="GO:0030288">
    <property type="term" value="C:outer membrane-bounded periplasmic space"/>
    <property type="evidence" value="ECO:0007669"/>
    <property type="project" value="InterPro"/>
</dbReference>
<evidence type="ECO:0000256" key="4">
    <source>
        <dbReference type="ARBA" id="ARBA00022729"/>
    </source>
</evidence>
<keyword evidence="6 8" id="KW-0975">Bacterial flagellum</keyword>
<comment type="subcellular location">
    <subcellularLocation>
        <location evidence="2 8">Bacterial flagellum basal body</location>
    </subcellularLocation>
</comment>
<dbReference type="HAMAP" id="MF_00416">
    <property type="entry name" value="FlgI"/>
    <property type="match status" value="1"/>
</dbReference>
<evidence type="ECO:0000256" key="2">
    <source>
        <dbReference type="ARBA" id="ARBA00004117"/>
    </source>
</evidence>
<gene>
    <name evidence="8 10" type="primary">flgI</name>
    <name evidence="9" type="ORF">GRI94_01870</name>
    <name evidence="10" type="ORF">GRI94_15960</name>
</gene>
<proteinExistence type="inferred from homology"/>
<reference evidence="10 11" key="1">
    <citation type="submission" date="2019-12" db="EMBL/GenBank/DDBJ databases">
        <title>Genomic-based taxomic classification of the family Erythrobacteraceae.</title>
        <authorList>
            <person name="Xu L."/>
        </authorList>
    </citation>
    <scope>NUCLEOTIDE SEQUENCE [LARGE SCALE GENOMIC DNA]</scope>
    <source>
        <strain evidence="10 11">JCM 16677</strain>
    </source>
</reference>
<dbReference type="GO" id="GO:0005198">
    <property type="term" value="F:structural molecule activity"/>
    <property type="evidence" value="ECO:0007669"/>
    <property type="project" value="InterPro"/>
</dbReference>
<keyword evidence="11" id="KW-1185">Reference proteome</keyword>
<dbReference type="EMBL" id="WTYE01000001">
    <property type="protein sequence ID" value="MXP33324.1"/>
    <property type="molecule type" value="Genomic_DNA"/>
</dbReference>
<evidence type="ECO:0000256" key="6">
    <source>
        <dbReference type="ARBA" id="ARBA00023143"/>
    </source>
</evidence>
<evidence type="ECO:0000256" key="3">
    <source>
        <dbReference type="ARBA" id="ARBA00019515"/>
    </source>
</evidence>